<dbReference type="EMBL" id="RZYA01000014">
    <property type="protein sequence ID" value="RVU20923.1"/>
    <property type="molecule type" value="Genomic_DNA"/>
</dbReference>
<dbReference type="Pfam" id="PF02838">
    <property type="entry name" value="Glyco_hydro_20b"/>
    <property type="match status" value="1"/>
</dbReference>
<evidence type="ECO:0000256" key="2">
    <source>
        <dbReference type="ARBA" id="ARBA00022801"/>
    </source>
</evidence>
<accession>A0A437PFF3</accession>
<name>A0A437PFF3_9ACTN</name>
<evidence type="ECO:0000256" key="3">
    <source>
        <dbReference type="ARBA" id="ARBA00023295"/>
    </source>
</evidence>
<feature type="domain" description="Beta-hexosaminidase bacterial type N-terminal" evidence="7">
    <location>
        <begin position="48"/>
        <end position="173"/>
    </location>
</feature>
<dbReference type="RefSeq" id="WP_127830877.1">
    <property type="nucleotide sequence ID" value="NZ_RZYA01000014.1"/>
</dbReference>
<dbReference type="PRINTS" id="PR00738">
    <property type="entry name" value="GLHYDRLASE20"/>
</dbReference>
<dbReference type="InterPro" id="IPR017853">
    <property type="entry name" value="GH"/>
</dbReference>
<feature type="active site" description="Proton donor" evidence="4">
    <location>
        <position position="322"/>
    </location>
</feature>
<evidence type="ECO:0000313" key="8">
    <source>
        <dbReference type="EMBL" id="RVU20923.1"/>
    </source>
</evidence>
<dbReference type="InterPro" id="IPR052764">
    <property type="entry name" value="GH20_Enzymes"/>
</dbReference>
<dbReference type="Proteomes" id="UP000283128">
    <property type="component" value="Unassembled WGS sequence"/>
</dbReference>
<comment type="similarity">
    <text evidence="1">Belongs to the glycosyl hydrolase 20 family.</text>
</comment>
<dbReference type="Pfam" id="PF00728">
    <property type="entry name" value="Glyco_hydro_20"/>
    <property type="match status" value="1"/>
</dbReference>
<gene>
    <name evidence="8" type="ORF">EOT10_26685</name>
</gene>
<dbReference type="PANTHER" id="PTHR43678:SF1">
    <property type="entry name" value="BETA-N-ACETYLHEXOSAMINIDASE"/>
    <property type="match status" value="1"/>
</dbReference>
<keyword evidence="3" id="KW-0326">Glycosidase</keyword>
<evidence type="ECO:0000259" key="6">
    <source>
        <dbReference type="Pfam" id="PF00728"/>
    </source>
</evidence>
<reference evidence="8 9" key="1">
    <citation type="submission" date="2019-01" db="EMBL/GenBank/DDBJ databases">
        <title>Genome sequences of Streptomyces and Rhizobium isolates collected from root and soil.</title>
        <authorList>
            <person name="Chhettri S."/>
            <person name="Sevigny J.L."/>
            <person name="Sen A."/>
            <person name="Ennis N."/>
            <person name="Tisa L."/>
        </authorList>
    </citation>
    <scope>NUCLEOTIDE SEQUENCE [LARGE SCALE GENOMIC DNA]</scope>
    <source>
        <strain evidence="8 9">San01</strain>
    </source>
</reference>
<dbReference type="OrthoDB" id="9763537at2"/>
<comment type="caution">
    <text evidence="8">The sequence shown here is derived from an EMBL/GenBank/DDBJ whole genome shotgun (WGS) entry which is preliminary data.</text>
</comment>
<keyword evidence="2" id="KW-0378">Hydrolase</keyword>
<dbReference type="PROSITE" id="PS51318">
    <property type="entry name" value="TAT"/>
    <property type="match status" value="1"/>
</dbReference>
<dbReference type="GO" id="GO:0004563">
    <property type="term" value="F:beta-N-acetylhexosaminidase activity"/>
    <property type="evidence" value="ECO:0007669"/>
    <property type="project" value="InterPro"/>
</dbReference>
<proteinExistence type="inferred from homology"/>
<dbReference type="InterPro" id="IPR015882">
    <property type="entry name" value="HEX_bac_N"/>
</dbReference>
<dbReference type="Gene3D" id="3.20.20.80">
    <property type="entry name" value="Glycosidases"/>
    <property type="match status" value="1"/>
</dbReference>
<dbReference type="Gene3D" id="3.30.379.10">
    <property type="entry name" value="Chitobiase/beta-hexosaminidase domain 2-like"/>
    <property type="match status" value="1"/>
</dbReference>
<organism evidence="8 9">
    <name type="scientific">Streptomyces antnestii</name>
    <dbReference type="NCBI Taxonomy" id="2494256"/>
    <lineage>
        <taxon>Bacteria</taxon>
        <taxon>Bacillati</taxon>
        <taxon>Actinomycetota</taxon>
        <taxon>Actinomycetes</taxon>
        <taxon>Kitasatosporales</taxon>
        <taxon>Streptomycetaceae</taxon>
        <taxon>Streptomyces</taxon>
    </lineage>
</organism>
<feature type="signal peptide" evidence="5">
    <location>
        <begin position="1"/>
        <end position="28"/>
    </location>
</feature>
<sequence length="547" mass="60028">MEQPRISRRGFVVAGLSLPILAGLQTNAFGDAAADGSARPATSVAAPPTVLPAVQRFDAGTVAKEIVPATRIVLHPDSAASLRSAAEVLAEELVAEGHLSRAPQVVLSRDTKPHDIVLKLGAVDQVDNPEAYSIVTDQTVTVTAPTAAGVFWGTRTLVQVLRSGMPVGRIVDWPTLSERSLMLDIGRKYFTPDWIKALIREMSFLKLNTLQLHISEGLGFRVACETHPEIVSEEHLTKTEVREILAFAKKCHVRVNADVDTPGHMDHILSFHPECQLVLANGTRQHGALDFSKPDARRLVHEIVGEMCDLFDGPVFHLGGDEFFPAPWQGTGPDVISDSTAPQLLQYARDMTGNPSATAHDGYEFYMNELADLVRSKGKTARMFNDDVYPGEGVNRVDPQTQVDVWIRWNPTKPNAGQYVAAGHEVINSNGDYLYFILTSNGLGTGPYKNPKGIYERWTPRTFMGAAGSAGDYHLPEYQPVFGAHLSVWCDSPQSMGQDEVARLLQEWLQVFSQQTWGSPKPVATLDEFRVKVAERVGTAPVIHIWD</sequence>
<dbReference type="SUPFAM" id="SSF51445">
    <property type="entry name" value="(Trans)glycosidases"/>
    <property type="match status" value="1"/>
</dbReference>
<keyword evidence="5" id="KW-0732">Signal</keyword>
<dbReference type="InterPro" id="IPR025705">
    <property type="entry name" value="Beta_hexosaminidase_sua/sub"/>
</dbReference>
<evidence type="ECO:0000256" key="5">
    <source>
        <dbReference type="SAM" id="SignalP"/>
    </source>
</evidence>
<dbReference type="InterPro" id="IPR006311">
    <property type="entry name" value="TAT_signal"/>
</dbReference>
<dbReference type="AlphaFoldDB" id="A0A437PFF3"/>
<dbReference type="InterPro" id="IPR029018">
    <property type="entry name" value="Hex-like_dom2"/>
</dbReference>
<evidence type="ECO:0000313" key="9">
    <source>
        <dbReference type="Proteomes" id="UP000283128"/>
    </source>
</evidence>
<dbReference type="PANTHER" id="PTHR43678">
    <property type="entry name" value="PUTATIVE (AFU_ORTHOLOGUE AFUA_2G00640)-RELATED"/>
    <property type="match status" value="1"/>
</dbReference>
<feature type="domain" description="Glycoside hydrolase family 20 catalytic" evidence="6">
    <location>
        <begin position="179"/>
        <end position="445"/>
    </location>
</feature>
<evidence type="ECO:0000256" key="4">
    <source>
        <dbReference type="PIRSR" id="PIRSR625705-1"/>
    </source>
</evidence>
<dbReference type="InterPro" id="IPR015883">
    <property type="entry name" value="Glyco_hydro_20_cat"/>
</dbReference>
<feature type="chain" id="PRO_5039296823" evidence="5">
    <location>
        <begin position="29"/>
        <end position="547"/>
    </location>
</feature>
<dbReference type="SUPFAM" id="SSF55545">
    <property type="entry name" value="beta-N-acetylhexosaminidase-like domain"/>
    <property type="match status" value="1"/>
</dbReference>
<dbReference type="GO" id="GO:0005975">
    <property type="term" value="P:carbohydrate metabolic process"/>
    <property type="evidence" value="ECO:0007669"/>
    <property type="project" value="InterPro"/>
</dbReference>
<evidence type="ECO:0000259" key="7">
    <source>
        <dbReference type="Pfam" id="PF02838"/>
    </source>
</evidence>
<keyword evidence="9" id="KW-1185">Reference proteome</keyword>
<evidence type="ECO:0000256" key="1">
    <source>
        <dbReference type="ARBA" id="ARBA00006285"/>
    </source>
</evidence>
<protein>
    <submittedName>
        <fullName evidence="8">Uncharacterized protein</fullName>
    </submittedName>
</protein>